<evidence type="ECO:0000256" key="8">
    <source>
        <dbReference type="ARBA" id="ARBA00023146"/>
    </source>
</evidence>
<dbReference type="GO" id="GO:0004820">
    <property type="term" value="F:glycine-tRNA ligase activity"/>
    <property type="evidence" value="ECO:0007669"/>
    <property type="project" value="UniProtKB-EC"/>
</dbReference>
<evidence type="ECO:0000313" key="12">
    <source>
        <dbReference type="Proteomes" id="UP000270581"/>
    </source>
</evidence>
<evidence type="ECO:0000313" key="11">
    <source>
        <dbReference type="EMBL" id="RNJ25313.1"/>
    </source>
</evidence>
<dbReference type="InterPro" id="IPR002314">
    <property type="entry name" value="aa-tRNA-synt_IIb"/>
</dbReference>
<dbReference type="InterPro" id="IPR006195">
    <property type="entry name" value="aa-tRNA-synth_II"/>
</dbReference>
<name>A0AAJ4UUU5_9EURY</name>
<evidence type="ECO:0000256" key="6">
    <source>
        <dbReference type="ARBA" id="ARBA00022840"/>
    </source>
</evidence>
<dbReference type="Pfam" id="PF03129">
    <property type="entry name" value="HGTP_anticodon"/>
    <property type="match status" value="1"/>
</dbReference>
<dbReference type="SUPFAM" id="SSF55681">
    <property type="entry name" value="Class II aaRS and biotin synthetases"/>
    <property type="match status" value="1"/>
</dbReference>
<dbReference type="GO" id="GO:0005524">
    <property type="term" value="F:ATP binding"/>
    <property type="evidence" value="ECO:0007669"/>
    <property type="project" value="UniProtKB-KW"/>
</dbReference>
<dbReference type="PRINTS" id="PR01043">
    <property type="entry name" value="TRNASYNTHGLY"/>
</dbReference>
<proteinExistence type="inferred from homology"/>
<keyword evidence="4 11" id="KW-0436">Ligase</keyword>
<evidence type="ECO:0000256" key="9">
    <source>
        <dbReference type="ARBA" id="ARBA00030057"/>
    </source>
</evidence>
<dbReference type="NCBIfam" id="TIGR00389">
    <property type="entry name" value="glyS_dimeric"/>
    <property type="match status" value="1"/>
</dbReference>
<comment type="subcellular location">
    <subcellularLocation>
        <location evidence="1">Cytoplasm</location>
    </subcellularLocation>
</comment>
<evidence type="ECO:0000256" key="2">
    <source>
        <dbReference type="ARBA" id="ARBA00008226"/>
    </source>
</evidence>
<dbReference type="InterPro" id="IPR002315">
    <property type="entry name" value="tRNA-synt_gly"/>
</dbReference>
<dbReference type="Gene3D" id="3.30.40.230">
    <property type="match status" value="1"/>
</dbReference>
<dbReference type="InterPro" id="IPR027031">
    <property type="entry name" value="Gly-tRNA_synthase/POLG2"/>
</dbReference>
<dbReference type="CDD" id="cd00774">
    <property type="entry name" value="GlyRS-like_core"/>
    <property type="match status" value="1"/>
</dbReference>
<accession>A0AAJ4UUU5</accession>
<dbReference type="Gene3D" id="3.40.50.800">
    <property type="entry name" value="Anticodon-binding domain"/>
    <property type="match status" value="1"/>
</dbReference>
<dbReference type="SUPFAM" id="SSF52954">
    <property type="entry name" value="Class II aaRS ABD-related"/>
    <property type="match status" value="1"/>
</dbReference>
<dbReference type="InterPro" id="IPR004154">
    <property type="entry name" value="Anticodon-bd"/>
</dbReference>
<gene>
    <name evidence="11" type="primary">glyS</name>
    <name evidence="11" type="ORF">Nmn1133_00405</name>
</gene>
<evidence type="ECO:0000259" key="10">
    <source>
        <dbReference type="PROSITE" id="PS50862"/>
    </source>
</evidence>
<dbReference type="Gene3D" id="3.30.930.10">
    <property type="entry name" value="Bira Bifunctional Protein, Domain 2"/>
    <property type="match status" value="1"/>
</dbReference>
<evidence type="ECO:0000256" key="1">
    <source>
        <dbReference type="ARBA" id="ARBA00004496"/>
    </source>
</evidence>
<keyword evidence="5" id="KW-0547">Nucleotide-binding</keyword>
<dbReference type="GO" id="GO:0006426">
    <property type="term" value="P:glycyl-tRNA aminoacylation"/>
    <property type="evidence" value="ECO:0007669"/>
    <property type="project" value="InterPro"/>
</dbReference>
<feature type="domain" description="Aminoacyl-transfer RNA synthetases class-II family profile" evidence="10">
    <location>
        <begin position="5"/>
        <end position="469"/>
    </location>
</feature>
<dbReference type="PROSITE" id="PS50862">
    <property type="entry name" value="AA_TRNA_LIGASE_II"/>
    <property type="match status" value="1"/>
</dbReference>
<comment type="caution">
    <text evidence="11">The sequence shown here is derived from an EMBL/GenBank/DDBJ whole genome shotgun (WGS) entry which is preliminary data.</text>
</comment>
<comment type="similarity">
    <text evidence="2">Belongs to the class-II aminoacyl-tRNA synthetase family.</text>
</comment>
<organism evidence="11 12">
    <name type="scientific">Halosegnis longus</name>
    <dbReference type="NCBI Taxonomy" id="2216012"/>
    <lineage>
        <taxon>Archaea</taxon>
        <taxon>Methanobacteriati</taxon>
        <taxon>Methanobacteriota</taxon>
        <taxon>Stenosarchaea group</taxon>
        <taxon>Halobacteria</taxon>
        <taxon>Halobacteriales</taxon>
        <taxon>Natronomonadaceae</taxon>
        <taxon>Halosegnis</taxon>
    </lineage>
</organism>
<evidence type="ECO:0000256" key="7">
    <source>
        <dbReference type="ARBA" id="ARBA00022917"/>
    </source>
</evidence>
<dbReference type="PANTHER" id="PTHR10745">
    <property type="entry name" value="GLYCYL-TRNA SYNTHETASE/DNA POLYMERASE SUBUNIT GAMMA-2"/>
    <property type="match status" value="1"/>
</dbReference>
<dbReference type="InterPro" id="IPR045864">
    <property type="entry name" value="aa-tRNA-synth_II/BPL/LPL"/>
</dbReference>
<evidence type="ECO:0000256" key="5">
    <source>
        <dbReference type="ARBA" id="ARBA00022741"/>
    </source>
</evidence>
<dbReference type="EC" id="6.1.1.14" evidence="3"/>
<keyword evidence="7" id="KW-0648">Protein biosynthesis</keyword>
<dbReference type="RefSeq" id="WP_075937566.1">
    <property type="nucleotide sequence ID" value="NZ_BDJH01000002.1"/>
</dbReference>
<evidence type="ECO:0000256" key="3">
    <source>
        <dbReference type="ARBA" id="ARBA00012829"/>
    </source>
</evidence>
<dbReference type="InterPro" id="IPR033731">
    <property type="entry name" value="GlyRS-like_core"/>
</dbReference>
<dbReference type="InterPro" id="IPR036621">
    <property type="entry name" value="Anticodon-bd_dom_sf"/>
</dbReference>
<evidence type="ECO:0000256" key="4">
    <source>
        <dbReference type="ARBA" id="ARBA00022598"/>
    </source>
</evidence>
<dbReference type="AlphaFoldDB" id="A0AAJ4UUU5"/>
<dbReference type="Proteomes" id="UP000270581">
    <property type="component" value="Unassembled WGS sequence"/>
</dbReference>
<sequence length="588" mass="64760">MSELETVAELAKRRGFFFQTAESYGGVGGFFTYGPQGSALKRNVEDRWRDRFVTRAGNMEVSAPDVMPEPVFEASGHLDGFDDMIVECPECDASHRADHLVEDNSEHEDAEALGIERVADLLGELDIACPDCGTPLGGESVEEFNLMFGTDIGPGSSQPGYLRPETAQGIFTEFPRLKEYARGQLPFGVAQIGDAYRNEIAPRRGLIRVRAFTQAELEQFIDPAEDEPDIDSVADVELPLYSAAAQAGDGQQETYTVREAVEEGVIESEWIAYYLGLARDWYETIGIDMDRFRYRQHKAGERAHYAADCWDAETELDGEWVEVTGFAYRSDYDLTNHAEATGDTFTVFKQYDEPQTVERPSVDPDMATLGPEFGGQAGAVADALESLAATDPDAFDGDTVTVEVDGESVEVDTDVANFAVETVTEAGEHITPHVVEPSFGIGRLFYSVLVHSYETDEVDGEERTYLSLPAELAPTFACVVPLVSNEPALVEQAEQTREQLREAGLAVAYDESGAIGRRYRRQDEIGTPVCVTVDHETIEEEPTSVTVRDRDTTAQARVPVDELQECLLALRAGTDFADLLERDTVTPL</sequence>
<keyword evidence="6" id="KW-0067">ATP-binding</keyword>
<protein>
    <recommendedName>
        <fullName evidence="3">glycine--tRNA ligase</fullName>
        <ecNumber evidence="3">6.1.1.14</ecNumber>
    </recommendedName>
    <alternativeName>
        <fullName evidence="9">Diadenosine tetraphosphate synthetase</fullName>
    </alternativeName>
</protein>
<keyword evidence="12" id="KW-1185">Reference proteome</keyword>
<keyword evidence="8" id="KW-0030">Aminoacyl-tRNA synthetase</keyword>
<reference evidence="11 12" key="1">
    <citation type="submission" date="2018-11" db="EMBL/GenBank/DDBJ databases">
        <title>Genome sequences of Natronomonas sp. CBA1133.</title>
        <authorList>
            <person name="Roh S.W."/>
            <person name="Cha I.-T."/>
        </authorList>
    </citation>
    <scope>NUCLEOTIDE SEQUENCE [LARGE SCALE GENOMIC DNA]</scope>
    <source>
        <strain evidence="11 12">CBA1133</strain>
    </source>
</reference>
<dbReference type="GO" id="GO:0005737">
    <property type="term" value="C:cytoplasm"/>
    <property type="evidence" value="ECO:0007669"/>
    <property type="project" value="UniProtKB-SubCell"/>
</dbReference>
<dbReference type="Pfam" id="PF00587">
    <property type="entry name" value="tRNA-synt_2b"/>
    <property type="match status" value="1"/>
</dbReference>
<dbReference type="NCBIfam" id="NF003211">
    <property type="entry name" value="PRK04173.1"/>
    <property type="match status" value="1"/>
</dbReference>
<dbReference type="EMBL" id="RJJC01000001">
    <property type="protein sequence ID" value="RNJ25313.1"/>
    <property type="molecule type" value="Genomic_DNA"/>
</dbReference>
<dbReference type="PANTHER" id="PTHR10745:SF0">
    <property type="entry name" value="GLYCINE--TRNA LIGASE"/>
    <property type="match status" value="1"/>
</dbReference>